<dbReference type="PROSITE" id="PS51898">
    <property type="entry name" value="TYR_RECOMBINASE"/>
    <property type="match status" value="1"/>
</dbReference>
<dbReference type="InterPro" id="IPR050090">
    <property type="entry name" value="Tyrosine_recombinase_XerCD"/>
</dbReference>
<dbReference type="InterPro" id="IPR010998">
    <property type="entry name" value="Integrase_recombinase_N"/>
</dbReference>
<dbReference type="GO" id="GO:0006310">
    <property type="term" value="P:DNA recombination"/>
    <property type="evidence" value="ECO:0007669"/>
    <property type="project" value="UniProtKB-KW"/>
</dbReference>
<keyword evidence="3" id="KW-0238">DNA-binding</keyword>
<dbReference type="InterPro" id="IPR028259">
    <property type="entry name" value="AP2-like_int_N"/>
</dbReference>
<dbReference type="RefSeq" id="WP_126660701.1">
    <property type="nucleotide sequence ID" value="NZ_RYYR01000042.1"/>
</dbReference>
<dbReference type="InterPro" id="IPR013762">
    <property type="entry name" value="Integrase-like_cat_sf"/>
</dbReference>
<comment type="similarity">
    <text evidence="1">Belongs to the 'phage' integrase family.</text>
</comment>
<dbReference type="PANTHER" id="PTHR30349:SF64">
    <property type="entry name" value="PROPHAGE INTEGRASE INTD-RELATED"/>
    <property type="match status" value="1"/>
</dbReference>
<evidence type="ECO:0000259" key="5">
    <source>
        <dbReference type="PROSITE" id="PS51898"/>
    </source>
</evidence>
<proteinExistence type="inferred from homology"/>
<dbReference type="Pfam" id="PF14657">
    <property type="entry name" value="Arm-DNA-bind_4"/>
    <property type="match status" value="1"/>
</dbReference>
<evidence type="ECO:0000313" key="7">
    <source>
        <dbReference type="Proteomes" id="UP000287910"/>
    </source>
</evidence>
<accession>A0A432L707</accession>
<dbReference type="CDD" id="cd01189">
    <property type="entry name" value="INT_ICEBs1_C_like"/>
    <property type="match status" value="1"/>
</dbReference>
<name>A0A432L707_9BACI</name>
<dbReference type="Pfam" id="PF14659">
    <property type="entry name" value="Phage_int_SAM_3"/>
    <property type="match status" value="1"/>
</dbReference>
<gene>
    <name evidence="6" type="ORF">EK386_18710</name>
</gene>
<dbReference type="InterPro" id="IPR011010">
    <property type="entry name" value="DNA_brk_join_enz"/>
</dbReference>
<keyword evidence="4" id="KW-0233">DNA recombination</keyword>
<dbReference type="EMBL" id="RYYR01000042">
    <property type="protein sequence ID" value="RUL47222.1"/>
    <property type="molecule type" value="Genomic_DNA"/>
</dbReference>
<dbReference type="Gene3D" id="1.10.443.10">
    <property type="entry name" value="Intergrase catalytic core"/>
    <property type="match status" value="1"/>
</dbReference>
<organism evidence="6 7">
    <name type="scientific">Lysinibacillus antri</name>
    <dbReference type="NCBI Taxonomy" id="2498145"/>
    <lineage>
        <taxon>Bacteria</taxon>
        <taxon>Bacillati</taxon>
        <taxon>Bacillota</taxon>
        <taxon>Bacilli</taxon>
        <taxon>Bacillales</taxon>
        <taxon>Bacillaceae</taxon>
        <taxon>Lysinibacillus</taxon>
    </lineage>
</organism>
<evidence type="ECO:0000256" key="4">
    <source>
        <dbReference type="ARBA" id="ARBA00023172"/>
    </source>
</evidence>
<dbReference type="AlphaFoldDB" id="A0A432L707"/>
<evidence type="ECO:0000256" key="3">
    <source>
        <dbReference type="ARBA" id="ARBA00023125"/>
    </source>
</evidence>
<dbReference type="SUPFAM" id="SSF56349">
    <property type="entry name" value="DNA breaking-rejoining enzymes"/>
    <property type="match status" value="1"/>
</dbReference>
<feature type="domain" description="Tyr recombinase" evidence="5">
    <location>
        <begin position="181"/>
        <end position="382"/>
    </location>
</feature>
<evidence type="ECO:0000256" key="1">
    <source>
        <dbReference type="ARBA" id="ARBA00008857"/>
    </source>
</evidence>
<dbReference type="InterPro" id="IPR002104">
    <property type="entry name" value="Integrase_catalytic"/>
</dbReference>
<dbReference type="InterPro" id="IPR004107">
    <property type="entry name" value="Integrase_SAM-like_N"/>
</dbReference>
<dbReference type="Gene3D" id="1.10.150.130">
    <property type="match status" value="1"/>
</dbReference>
<dbReference type="Pfam" id="PF00589">
    <property type="entry name" value="Phage_integrase"/>
    <property type="match status" value="1"/>
</dbReference>
<evidence type="ECO:0000313" key="6">
    <source>
        <dbReference type="EMBL" id="RUL47222.1"/>
    </source>
</evidence>
<reference evidence="6 7" key="1">
    <citation type="submission" date="2018-12" db="EMBL/GenBank/DDBJ databases">
        <title>Lysinibacillus antri sp. nov., isolated from a cave soil.</title>
        <authorList>
            <person name="Narsing Rao M.P."/>
            <person name="Zhang H."/>
            <person name="Dong Z.-Y."/>
            <person name="Niu X.-K."/>
            <person name="Zhang K."/>
            <person name="Fang B.-Z."/>
            <person name="Kang Y.-Q."/>
            <person name="Xiao M."/>
            <person name="Li W.-J."/>
        </authorList>
    </citation>
    <scope>NUCLEOTIDE SEQUENCE [LARGE SCALE GENOMIC DNA]</scope>
    <source>
        <strain evidence="6 7">SYSU K30002</strain>
    </source>
</reference>
<dbReference type="Proteomes" id="UP000287910">
    <property type="component" value="Unassembled WGS sequence"/>
</dbReference>
<comment type="caution">
    <text evidence="6">The sequence shown here is derived from an EMBL/GenBank/DDBJ whole genome shotgun (WGS) entry which is preliminary data.</text>
</comment>
<dbReference type="PANTHER" id="PTHR30349">
    <property type="entry name" value="PHAGE INTEGRASE-RELATED"/>
    <property type="match status" value="1"/>
</dbReference>
<keyword evidence="7" id="KW-1185">Reference proteome</keyword>
<protein>
    <submittedName>
        <fullName evidence="6">Site-specific integrase</fullName>
    </submittedName>
</protein>
<keyword evidence="2" id="KW-0229">DNA integration</keyword>
<dbReference type="GO" id="GO:0003677">
    <property type="term" value="F:DNA binding"/>
    <property type="evidence" value="ECO:0007669"/>
    <property type="project" value="UniProtKB-KW"/>
</dbReference>
<evidence type="ECO:0000256" key="2">
    <source>
        <dbReference type="ARBA" id="ARBA00022908"/>
    </source>
</evidence>
<dbReference type="GO" id="GO:0015074">
    <property type="term" value="P:DNA integration"/>
    <property type="evidence" value="ECO:0007669"/>
    <property type="project" value="UniProtKB-KW"/>
</dbReference>
<sequence>MAKKRVSPIKDYTLKNGEKRYEFPVYLGIDPLTGKQMRTMKRGFKTKKEAELELARIKLAIANGTYHKERAETYQEIYDLWVKHYEKTVEESTFVKTTGIFKNHILPAMGDYKIEKINVDVCQKHIDEWAEKLKKFRTVKSYASKVLVFAMKRGYIQTNPFTLVDMPTKASKKDAVGEEEKIENFYTREQLKKFLSCLEKESNYKAYALFRLLAFSGMRKGEALALTWNDLNFKTNELRINKALSRGKDNQLYVKSTKTGVARTIKMDEKTMTILKEWKKKQKQDYLVLGFNTMQPKQLVFSNEQNEYLQPTKTRKWILHVQNKYDLGTITTHGLRHTHCSLLFEAGASLKEVQDRLGHSDVQTTMNIYAHVTKKAKEEAIMKFASYIEM</sequence>